<dbReference type="Proteomes" id="UP000614811">
    <property type="component" value="Unassembled WGS sequence"/>
</dbReference>
<dbReference type="EMBL" id="BMXA01000003">
    <property type="protein sequence ID" value="GHA10962.1"/>
    <property type="molecule type" value="Genomic_DNA"/>
</dbReference>
<reference evidence="1" key="1">
    <citation type="journal article" date="2014" name="Int. J. Syst. Evol. Microbiol.">
        <title>Complete genome sequence of Corynebacterium casei LMG S-19264T (=DSM 44701T), isolated from a smear-ripened cheese.</title>
        <authorList>
            <consortium name="US DOE Joint Genome Institute (JGI-PGF)"/>
            <person name="Walter F."/>
            <person name="Albersmeier A."/>
            <person name="Kalinowski J."/>
            <person name="Ruckert C."/>
        </authorList>
    </citation>
    <scope>NUCLEOTIDE SEQUENCE</scope>
    <source>
        <strain evidence="1">KCTC 12711</strain>
    </source>
</reference>
<sequence>MFCLFWDGRNAYRSVEEIAAAQSSLVEEDCSGQETIDRWLLQQSWFYDEEFSELAGAFGQYSFSLYERDSSLNEMIEGVFCIDGNRLKVKYYESRFVPVKVDFSEKAINFGQKFKVVGEDLFTVKELTEKRMLIEYASDGETHVFYRKN</sequence>
<protein>
    <recommendedName>
        <fullName evidence="3">Lipocalin-like domain-containing protein</fullName>
    </recommendedName>
</protein>
<dbReference type="AlphaFoldDB" id="A0A918RTZ5"/>
<reference evidence="1" key="2">
    <citation type="submission" date="2020-09" db="EMBL/GenBank/DDBJ databases">
        <authorList>
            <person name="Sun Q."/>
            <person name="Kim S."/>
        </authorList>
    </citation>
    <scope>NUCLEOTIDE SEQUENCE</scope>
    <source>
        <strain evidence="1">KCTC 12711</strain>
    </source>
</reference>
<proteinExistence type="predicted"/>
<accession>A0A918RTZ5</accession>
<evidence type="ECO:0000313" key="2">
    <source>
        <dbReference type="Proteomes" id="UP000614811"/>
    </source>
</evidence>
<keyword evidence="2" id="KW-1185">Reference proteome</keyword>
<gene>
    <name evidence="1" type="ORF">GCM10008090_20890</name>
</gene>
<evidence type="ECO:0008006" key="3">
    <source>
        <dbReference type="Google" id="ProtNLM"/>
    </source>
</evidence>
<name>A0A918RTZ5_9GAMM</name>
<organism evidence="1 2">
    <name type="scientific">Arenicella chitinivorans</name>
    <dbReference type="NCBI Taxonomy" id="1329800"/>
    <lineage>
        <taxon>Bacteria</taxon>
        <taxon>Pseudomonadati</taxon>
        <taxon>Pseudomonadota</taxon>
        <taxon>Gammaproteobacteria</taxon>
        <taxon>Arenicellales</taxon>
        <taxon>Arenicellaceae</taxon>
        <taxon>Arenicella</taxon>
    </lineage>
</organism>
<evidence type="ECO:0000313" key="1">
    <source>
        <dbReference type="EMBL" id="GHA10962.1"/>
    </source>
</evidence>
<comment type="caution">
    <text evidence="1">The sequence shown here is derived from an EMBL/GenBank/DDBJ whole genome shotgun (WGS) entry which is preliminary data.</text>
</comment>